<proteinExistence type="predicted"/>
<sequence>MIIKSFLKLQPTDQVQAKNESVRTMASSSNYGKLSKKAKQHRARADRITTLPDSILIHILSFVPTEDAVRTCVLSTRWKQIWASVPNLQFFFNSWQYFKFPHFIDRVLFFHELPRIQTFYLKCDEVDPDRLNTWVSVAIKRGVQELHIDVQNTEDFTLPPNLFTSNTLVRFKLRSCLQMDIPRLVRFPNLRVLHLSLHYPEEDVVQKLFCSCPVLEDFSLGGNIGNNQSMAFDISTLALKKLEIDFDGGEGFEYSENEFIINAPILEHLTLRDDYFAQYWLKNLSSLVRADINVGLSCIEAHGFKERANEVYVLLKGISNVKYLTLGASTMGALDYADDNNLPLLFPNITHLELHVSDSYCWKRLPYLLSCTPNLENLALEVSTKKDVEHGNHGPTAEPNWIEPVPEWTPTCLLLHLKDIGLTGFTSKIYHLKLIEYLLENAEVLIKMTISTSNLAVEEEVAFLRHLVICRRAAKACTIELSGK</sequence>
<gene>
    <name evidence="1" type="ORF">Vadar_011593</name>
</gene>
<keyword evidence="2" id="KW-1185">Reference proteome</keyword>
<name>A0ACB7ZBK5_9ERIC</name>
<protein>
    <submittedName>
        <fullName evidence="1">Uncharacterized protein</fullName>
    </submittedName>
</protein>
<dbReference type="EMBL" id="CM037162">
    <property type="protein sequence ID" value="KAH7862965.1"/>
    <property type="molecule type" value="Genomic_DNA"/>
</dbReference>
<evidence type="ECO:0000313" key="2">
    <source>
        <dbReference type="Proteomes" id="UP000828048"/>
    </source>
</evidence>
<organism evidence="1 2">
    <name type="scientific">Vaccinium darrowii</name>
    <dbReference type="NCBI Taxonomy" id="229202"/>
    <lineage>
        <taxon>Eukaryota</taxon>
        <taxon>Viridiplantae</taxon>
        <taxon>Streptophyta</taxon>
        <taxon>Embryophyta</taxon>
        <taxon>Tracheophyta</taxon>
        <taxon>Spermatophyta</taxon>
        <taxon>Magnoliopsida</taxon>
        <taxon>eudicotyledons</taxon>
        <taxon>Gunneridae</taxon>
        <taxon>Pentapetalae</taxon>
        <taxon>asterids</taxon>
        <taxon>Ericales</taxon>
        <taxon>Ericaceae</taxon>
        <taxon>Vaccinioideae</taxon>
        <taxon>Vaccinieae</taxon>
        <taxon>Vaccinium</taxon>
    </lineage>
</organism>
<evidence type="ECO:0000313" key="1">
    <source>
        <dbReference type="EMBL" id="KAH7862965.1"/>
    </source>
</evidence>
<comment type="caution">
    <text evidence="1">The sequence shown here is derived from an EMBL/GenBank/DDBJ whole genome shotgun (WGS) entry which is preliminary data.</text>
</comment>
<reference evidence="1 2" key="1">
    <citation type="journal article" date="2021" name="Hortic Res">
        <title>High-quality reference genome and annotation aids understanding of berry development for evergreen blueberry (Vaccinium darrowii).</title>
        <authorList>
            <person name="Yu J."/>
            <person name="Hulse-Kemp A.M."/>
            <person name="Babiker E."/>
            <person name="Staton M."/>
        </authorList>
    </citation>
    <scope>NUCLEOTIDE SEQUENCE [LARGE SCALE GENOMIC DNA]</scope>
    <source>
        <strain evidence="2">cv. NJ 8807/NJ 8810</strain>
        <tissue evidence="1">Young leaf</tissue>
    </source>
</reference>
<dbReference type="Proteomes" id="UP000828048">
    <property type="component" value="Chromosome 12"/>
</dbReference>
<accession>A0ACB7ZBK5</accession>